<evidence type="ECO:0000256" key="2">
    <source>
        <dbReference type="RuleBase" id="RU362119"/>
    </source>
</evidence>
<dbReference type="SUPFAM" id="SSF56300">
    <property type="entry name" value="Metallo-dependent phosphatases"/>
    <property type="match status" value="1"/>
</dbReference>
<evidence type="ECO:0000259" key="3">
    <source>
        <dbReference type="Pfam" id="PF00149"/>
    </source>
</evidence>
<accession>A0A9D1PMU4</accession>
<dbReference type="InterPro" id="IPR036907">
    <property type="entry name" value="5'-Nucleotdase_C_sf"/>
</dbReference>
<dbReference type="InterPro" id="IPR029052">
    <property type="entry name" value="Metallo-depent_PP-like"/>
</dbReference>
<dbReference type="PIRSF" id="PIRSF036361">
    <property type="entry name" value="YunD"/>
    <property type="match status" value="1"/>
</dbReference>
<keyword evidence="2" id="KW-0378">Hydrolase</keyword>
<feature type="domain" description="Calcineurin-like phosphoesterase" evidence="3">
    <location>
        <begin position="6"/>
        <end position="205"/>
    </location>
</feature>
<dbReference type="EMBL" id="DXHX01000097">
    <property type="protein sequence ID" value="HIV74691.1"/>
    <property type="molecule type" value="Genomic_DNA"/>
</dbReference>
<comment type="caution">
    <text evidence="5">The sequence shown here is derived from an EMBL/GenBank/DDBJ whole genome shotgun (WGS) entry which is preliminary data.</text>
</comment>
<dbReference type="Gene3D" id="3.60.21.10">
    <property type="match status" value="1"/>
</dbReference>
<sequence>MKETIHILYTNDLHSYFDHWSRVATFVKSRRDDAESRGEFHMTVDIGDHMDRVHPLTEATLGRANVDLLNALSYNVATLGNNEGITLAHEGLYHLYDEADFHVVCSNLECVWSDTPSWLEMHHIEDTPSGLRIGFIGLTARFNPYYHLLGWNVTEVFQAVERELGAMRDKADIFVLLSHVGIYLDEQIAGKFSALDVIIGGHTHHLLREGEIVGETILTAAGKQCYYAGEVTLVYDHDAQMVVEKAAQAVPVEDLPRDLETEELLEKLNLDARGVLDEVLCTLDTPIETNWFKETPFMRKFTEQLRLWTDADIGMLNAGLLVEPFEAGPVTYGDVHRICPHPINPVVVPLTGEQVMHVVESALSKELVGLKLRGFGFRGEVVGRLVFANLHVETYFDEDGVERVKEVLFDEMPLEPTRTYRLATGDMFSFGRLMPEIANAEEKQLFLPEFVRKILVHTLMDW</sequence>
<dbReference type="PRINTS" id="PR01607">
    <property type="entry name" value="APYRASEFAMLY"/>
</dbReference>
<dbReference type="InterPro" id="IPR006179">
    <property type="entry name" value="5_nucleotidase/apyrase"/>
</dbReference>
<reference evidence="5" key="1">
    <citation type="journal article" date="2021" name="PeerJ">
        <title>Extensive microbial diversity within the chicken gut microbiome revealed by metagenomics and culture.</title>
        <authorList>
            <person name="Gilroy R."/>
            <person name="Ravi A."/>
            <person name="Getino M."/>
            <person name="Pursley I."/>
            <person name="Horton D.L."/>
            <person name="Alikhan N.F."/>
            <person name="Baker D."/>
            <person name="Gharbi K."/>
            <person name="Hall N."/>
            <person name="Watson M."/>
            <person name="Adriaenssens E.M."/>
            <person name="Foster-Nyarko E."/>
            <person name="Jarju S."/>
            <person name="Secka A."/>
            <person name="Antonio M."/>
            <person name="Oren A."/>
            <person name="Chaudhuri R.R."/>
            <person name="La Ragione R."/>
            <person name="Hildebrand F."/>
            <person name="Pallen M.J."/>
        </authorList>
    </citation>
    <scope>NUCLEOTIDE SEQUENCE</scope>
    <source>
        <strain evidence="5">CHK169-2315</strain>
    </source>
</reference>
<feature type="domain" description="5'-Nucleotidase C-terminal" evidence="4">
    <location>
        <begin position="285"/>
        <end position="426"/>
    </location>
</feature>
<dbReference type="PANTHER" id="PTHR11575">
    <property type="entry name" value="5'-NUCLEOTIDASE-RELATED"/>
    <property type="match status" value="1"/>
</dbReference>
<reference evidence="5" key="2">
    <citation type="submission" date="2021-04" db="EMBL/GenBank/DDBJ databases">
        <authorList>
            <person name="Gilroy R."/>
        </authorList>
    </citation>
    <scope>NUCLEOTIDE SEQUENCE</scope>
    <source>
        <strain evidence="5">CHK169-2315</strain>
    </source>
</reference>
<dbReference type="GO" id="GO:0030288">
    <property type="term" value="C:outer membrane-bounded periplasmic space"/>
    <property type="evidence" value="ECO:0007669"/>
    <property type="project" value="TreeGrafter"/>
</dbReference>
<dbReference type="InterPro" id="IPR004843">
    <property type="entry name" value="Calcineurin-like_PHP"/>
</dbReference>
<keyword evidence="2" id="KW-0547">Nucleotide-binding</keyword>
<dbReference type="GO" id="GO:0000166">
    <property type="term" value="F:nucleotide binding"/>
    <property type="evidence" value="ECO:0007669"/>
    <property type="project" value="UniProtKB-KW"/>
</dbReference>
<organism evidence="5 6">
    <name type="scientific">Candidatus Pseudogracilibacillus intestinigallinarum</name>
    <dbReference type="NCBI Taxonomy" id="2838742"/>
    <lineage>
        <taxon>Bacteria</taxon>
        <taxon>Bacillati</taxon>
        <taxon>Bacillota</taxon>
        <taxon>Bacilli</taxon>
        <taxon>Bacillales</taxon>
        <taxon>Bacillaceae</taxon>
        <taxon>Pseudogracilibacillus</taxon>
    </lineage>
</organism>
<dbReference type="Proteomes" id="UP000823937">
    <property type="component" value="Unassembled WGS sequence"/>
</dbReference>
<evidence type="ECO:0000259" key="4">
    <source>
        <dbReference type="Pfam" id="PF02872"/>
    </source>
</evidence>
<evidence type="ECO:0000256" key="1">
    <source>
        <dbReference type="ARBA" id="ARBA00022729"/>
    </source>
</evidence>
<dbReference type="InterPro" id="IPR008334">
    <property type="entry name" value="5'-Nucleotdase_C"/>
</dbReference>
<evidence type="ECO:0000313" key="5">
    <source>
        <dbReference type="EMBL" id="HIV74691.1"/>
    </source>
</evidence>
<dbReference type="Gene3D" id="3.90.780.10">
    <property type="entry name" value="5'-Nucleotidase, C-terminal domain"/>
    <property type="match status" value="1"/>
</dbReference>
<dbReference type="CDD" id="cd00845">
    <property type="entry name" value="MPP_UshA_N_like"/>
    <property type="match status" value="1"/>
</dbReference>
<dbReference type="GO" id="GO:0008253">
    <property type="term" value="F:5'-nucleotidase activity"/>
    <property type="evidence" value="ECO:0007669"/>
    <property type="project" value="TreeGrafter"/>
</dbReference>
<protein>
    <submittedName>
        <fullName evidence="5">Bifunctional metallophosphatase/5'-nucleotidase</fullName>
    </submittedName>
</protein>
<dbReference type="SUPFAM" id="SSF55816">
    <property type="entry name" value="5'-nucleotidase (syn. UDP-sugar hydrolase), C-terminal domain"/>
    <property type="match status" value="1"/>
</dbReference>
<dbReference type="Pfam" id="PF00149">
    <property type="entry name" value="Metallophos"/>
    <property type="match status" value="1"/>
</dbReference>
<dbReference type="Pfam" id="PF02872">
    <property type="entry name" value="5_nucleotid_C"/>
    <property type="match status" value="1"/>
</dbReference>
<dbReference type="GO" id="GO:0009166">
    <property type="term" value="P:nucleotide catabolic process"/>
    <property type="evidence" value="ECO:0007669"/>
    <property type="project" value="InterPro"/>
</dbReference>
<proteinExistence type="inferred from homology"/>
<dbReference type="GO" id="GO:0008768">
    <property type="term" value="F:UDP-sugar diphosphatase activity"/>
    <property type="evidence" value="ECO:0007669"/>
    <property type="project" value="TreeGrafter"/>
</dbReference>
<dbReference type="AlphaFoldDB" id="A0A9D1PMU4"/>
<keyword evidence="1" id="KW-0732">Signal</keyword>
<name>A0A9D1PMU4_9BACI</name>
<dbReference type="PANTHER" id="PTHR11575:SF23">
    <property type="entry name" value="5-NUCLEOTIDASE FAMILY PROTEIN"/>
    <property type="match status" value="1"/>
</dbReference>
<dbReference type="InterPro" id="IPR011240">
    <property type="entry name" value="Pesterase_YunD"/>
</dbReference>
<evidence type="ECO:0000313" key="6">
    <source>
        <dbReference type="Proteomes" id="UP000823937"/>
    </source>
</evidence>
<comment type="similarity">
    <text evidence="2">Belongs to the 5'-nucleotidase family.</text>
</comment>
<gene>
    <name evidence="5" type="ORF">H9895_06410</name>
</gene>